<feature type="transmembrane region" description="Helical" evidence="9">
    <location>
        <begin position="158"/>
        <end position="179"/>
    </location>
</feature>
<protein>
    <recommendedName>
        <fullName evidence="2">histidine kinase</fullName>
        <ecNumber evidence="2">2.7.13.3</ecNumber>
    </recommendedName>
</protein>
<evidence type="ECO:0000256" key="4">
    <source>
        <dbReference type="ARBA" id="ARBA00022679"/>
    </source>
</evidence>
<evidence type="ECO:0000256" key="8">
    <source>
        <dbReference type="ARBA" id="ARBA00023012"/>
    </source>
</evidence>
<evidence type="ECO:0000313" key="12">
    <source>
        <dbReference type="Proteomes" id="UP001321543"/>
    </source>
</evidence>
<reference evidence="12" key="1">
    <citation type="journal article" date="2019" name="Int. J. Syst. Evol. Microbiol.">
        <title>The Global Catalogue of Microorganisms (GCM) 10K type strain sequencing project: providing services to taxonomists for standard genome sequencing and annotation.</title>
        <authorList>
            <consortium name="The Broad Institute Genomics Platform"/>
            <consortium name="The Broad Institute Genome Sequencing Center for Infectious Disease"/>
            <person name="Wu L."/>
            <person name="Ma J."/>
        </authorList>
    </citation>
    <scope>NUCLEOTIDE SEQUENCE [LARGE SCALE GENOMIC DNA]</scope>
    <source>
        <strain evidence="12">NBRC 106310</strain>
    </source>
</reference>
<evidence type="ECO:0000256" key="9">
    <source>
        <dbReference type="SAM" id="Phobius"/>
    </source>
</evidence>
<dbReference type="EMBL" id="AP027728">
    <property type="protein sequence ID" value="BDZ39792.1"/>
    <property type="molecule type" value="Genomic_DNA"/>
</dbReference>
<keyword evidence="12" id="KW-1185">Reference proteome</keyword>
<dbReference type="EC" id="2.7.13.3" evidence="2"/>
<dbReference type="Proteomes" id="UP001321543">
    <property type="component" value="Chromosome"/>
</dbReference>
<evidence type="ECO:0000256" key="3">
    <source>
        <dbReference type="ARBA" id="ARBA00022553"/>
    </source>
</evidence>
<accession>A0ABN6X5D6</accession>
<feature type="transmembrane region" description="Helical" evidence="9">
    <location>
        <begin position="112"/>
        <end position="138"/>
    </location>
</feature>
<evidence type="ECO:0000313" key="11">
    <source>
        <dbReference type="EMBL" id="BDZ39792.1"/>
    </source>
</evidence>
<dbReference type="PANTHER" id="PTHR24421:SF10">
    <property type="entry name" value="NITRATE_NITRITE SENSOR PROTEIN NARQ"/>
    <property type="match status" value="1"/>
</dbReference>
<evidence type="ECO:0000256" key="5">
    <source>
        <dbReference type="ARBA" id="ARBA00022741"/>
    </source>
</evidence>
<keyword evidence="9" id="KW-0812">Transmembrane</keyword>
<keyword evidence="3" id="KW-0597">Phosphoprotein</keyword>
<dbReference type="Gene3D" id="1.20.5.1930">
    <property type="match status" value="1"/>
</dbReference>
<name>A0ABN6X5D6_9MICO</name>
<evidence type="ECO:0000256" key="1">
    <source>
        <dbReference type="ARBA" id="ARBA00000085"/>
    </source>
</evidence>
<sequence length="417" mass="44601">MLEERGAPNSDRELMLSATPPTSLRRMLRSREFWKQRPLHPIARILLIVVVSVLLCIATGFIITTGHFTRADMLALMLYLAIAAFAWHPLTATFTVLVICSLGAVLTGSGGVLLELAVALGLVASTCAPWVIALHVLVLSGLTTDIALNGPSLTDGGVYGIAGIAIIAFLAGLSFRIVTTREAILIAERTRVIADLEGLASEEQERIADELHDGIAHDLTLVLFHARALPRQPDEAARQVSLTTIEDSAEKALQSIQSLLTLMHETRPYGPEMHPARYDGDVIEAVKSLGALLRDAAIPTRVSVPQVSLNAAPVAERVLIKTAIEAVTNILKHTPNSVSASLDISEKPGFIELVVKNAASRTDSRASANSSGRGLLRSRQRLAQCGGKLETDLSSGVWLLRAKIPVVPAVPVAHPSE</sequence>
<evidence type="ECO:0000256" key="6">
    <source>
        <dbReference type="ARBA" id="ARBA00022777"/>
    </source>
</evidence>
<keyword evidence="4" id="KW-0808">Transferase</keyword>
<dbReference type="PANTHER" id="PTHR24421">
    <property type="entry name" value="NITRATE/NITRITE SENSOR PROTEIN NARX-RELATED"/>
    <property type="match status" value="1"/>
</dbReference>
<keyword evidence="6" id="KW-0418">Kinase</keyword>
<feature type="transmembrane region" description="Helical" evidence="9">
    <location>
        <begin position="45"/>
        <end position="64"/>
    </location>
</feature>
<evidence type="ECO:0000256" key="2">
    <source>
        <dbReference type="ARBA" id="ARBA00012438"/>
    </source>
</evidence>
<keyword evidence="7" id="KW-0067">ATP-binding</keyword>
<feature type="domain" description="Signal transduction histidine kinase subgroup 3 dimerisation and phosphoacceptor" evidence="10">
    <location>
        <begin position="203"/>
        <end position="265"/>
    </location>
</feature>
<dbReference type="InterPro" id="IPR036890">
    <property type="entry name" value="HATPase_C_sf"/>
</dbReference>
<gene>
    <name evidence="11" type="ORF">GCM10025863_24060</name>
</gene>
<keyword evidence="9" id="KW-0472">Membrane</keyword>
<organism evidence="11 12">
    <name type="scientific">Microbacterium suwonense</name>
    <dbReference type="NCBI Taxonomy" id="683047"/>
    <lineage>
        <taxon>Bacteria</taxon>
        <taxon>Bacillati</taxon>
        <taxon>Actinomycetota</taxon>
        <taxon>Actinomycetes</taxon>
        <taxon>Micrococcales</taxon>
        <taxon>Microbacteriaceae</taxon>
        <taxon>Microbacterium</taxon>
    </lineage>
</organism>
<evidence type="ECO:0000259" key="10">
    <source>
        <dbReference type="Pfam" id="PF07730"/>
    </source>
</evidence>
<feature type="transmembrane region" description="Helical" evidence="9">
    <location>
        <begin position="76"/>
        <end position="100"/>
    </location>
</feature>
<dbReference type="Gene3D" id="3.30.565.10">
    <property type="entry name" value="Histidine kinase-like ATPase, C-terminal domain"/>
    <property type="match status" value="1"/>
</dbReference>
<keyword evidence="9" id="KW-1133">Transmembrane helix</keyword>
<proteinExistence type="predicted"/>
<dbReference type="InterPro" id="IPR011712">
    <property type="entry name" value="Sig_transdc_His_kin_sub3_dim/P"/>
</dbReference>
<evidence type="ECO:0000256" key="7">
    <source>
        <dbReference type="ARBA" id="ARBA00022840"/>
    </source>
</evidence>
<comment type="catalytic activity">
    <reaction evidence="1">
        <text>ATP + protein L-histidine = ADP + protein N-phospho-L-histidine.</text>
        <dbReference type="EC" id="2.7.13.3"/>
    </reaction>
</comment>
<dbReference type="Pfam" id="PF07730">
    <property type="entry name" value="HisKA_3"/>
    <property type="match status" value="1"/>
</dbReference>
<keyword evidence="8" id="KW-0902">Two-component regulatory system</keyword>
<keyword evidence="5" id="KW-0547">Nucleotide-binding</keyword>
<dbReference type="InterPro" id="IPR050482">
    <property type="entry name" value="Sensor_HK_TwoCompSys"/>
</dbReference>